<keyword evidence="3" id="KW-1185">Reference proteome</keyword>
<dbReference type="Proteomes" id="UP001231189">
    <property type="component" value="Unassembled WGS sequence"/>
</dbReference>
<evidence type="ECO:0000313" key="3">
    <source>
        <dbReference type="Proteomes" id="UP001231189"/>
    </source>
</evidence>
<evidence type="ECO:0000313" key="2">
    <source>
        <dbReference type="EMBL" id="KAK1609638.1"/>
    </source>
</evidence>
<sequence>MIPASTGALCIPASTGALLIPNTTASPLISVSIETKRFIIHTFRPGIGQVARPAICIARDQEALRAVALRDGASRSPSCSGSTVLTSHCPPVGFDINTFSTVGPSSTSTTSPSTSEMAESIPVKYEDLADKLGRSITSHTTDVAATAKTIKEIIGLMRTGGIVRTTATTTGTNVAPEEVEEPDNVDRHGTAFFDTAGIPE</sequence>
<dbReference type="AlphaFoldDB" id="A0AAD8QV75"/>
<organism evidence="2 3">
    <name type="scientific">Lolium multiflorum</name>
    <name type="common">Italian ryegrass</name>
    <name type="synonym">Lolium perenne subsp. multiflorum</name>
    <dbReference type="NCBI Taxonomy" id="4521"/>
    <lineage>
        <taxon>Eukaryota</taxon>
        <taxon>Viridiplantae</taxon>
        <taxon>Streptophyta</taxon>
        <taxon>Embryophyta</taxon>
        <taxon>Tracheophyta</taxon>
        <taxon>Spermatophyta</taxon>
        <taxon>Magnoliopsida</taxon>
        <taxon>Liliopsida</taxon>
        <taxon>Poales</taxon>
        <taxon>Poaceae</taxon>
        <taxon>BOP clade</taxon>
        <taxon>Pooideae</taxon>
        <taxon>Poodae</taxon>
        <taxon>Poeae</taxon>
        <taxon>Poeae Chloroplast Group 2 (Poeae type)</taxon>
        <taxon>Loliodinae</taxon>
        <taxon>Loliinae</taxon>
        <taxon>Lolium</taxon>
    </lineage>
</organism>
<proteinExistence type="predicted"/>
<protein>
    <submittedName>
        <fullName evidence="2">Uncharacterized protein</fullName>
    </submittedName>
</protein>
<gene>
    <name evidence="2" type="ORF">QYE76_033311</name>
</gene>
<feature type="region of interest" description="Disordered" evidence="1">
    <location>
        <begin position="100"/>
        <end position="119"/>
    </location>
</feature>
<reference evidence="2" key="1">
    <citation type="submission" date="2023-07" db="EMBL/GenBank/DDBJ databases">
        <title>A chromosome-level genome assembly of Lolium multiflorum.</title>
        <authorList>
            <person name="Chen Y."/>
            <person name="Copetti D."/>
            <person name="Kolliker R."/>
            <person name="Studer B."/>
        </authorList>
    </citation>
    <scope>NUCLEOTIDE SEQUENCE</scope>
    <source>
        <strain evidence="2">02402/16</strain>
        <tissue evidence="2">Leaf</tissue>
    </source>
</reference>
<accession>A0AAD8QV75</accession>
<evidence type="ECO:0000256" key="1">
    <source>
        <dbReference type="SAM" id="MobiDB-lite"/>
    </source>
</evidence>
<dbReference type="EMBL" id="JAUUTY010000007">
    <property type="protein sequence ID" value="KAK1609638.1"/>
    <property type="molecule type" value="Genomic_DNA"/>
</dbReference>
<feature type="compositionally biased region" description="Low complexity" evidence="1">
    <location>
        <begin position="100"/>
        <end position="115"/>
    </location>
</feature>
<comment type="caution">
    <text evidence="2">The sequence shown here is derived from an EMBL/GenBank/DDBJ whole genome shotgun (WGS) entry which is preliminary data.</text>
</comment>
<name>A0AAD8QV75_LOLMU</name>